<sequence>MKLPVVLDSTVAPLSRLDDQVTTAVNVDGTLRQVLRYVDHHDDPVFSLSLTQSRRKRSQTANEPGHLGLLKVITLSSAVPRTR</sequence>
<evidence type="ECO:0000313" key="2">
    <source>
        <dbReference type="Proteomes" id="UP000054538"/>
    </source>
</evidence>
<dbReference type="Proteomes" id="UP000054538">
    <property type="component" value="Unassembled WGS sequence"/>
</dbReference>
<reference evidence="2" key="2">
    <citation type="submission" date="2015-01" db="EMBL/GenBank/DDBJ databases">
        <title>Evolutionary Origins and Diversification of the Mycorrhizal Mutualists.</title>
        <authorList>
            <consortium name="DOE Joint Genome Institute"/>
            <consortium name="Mycorrhizal Genomics Consortium"/>
            <person name="Kohler A."/>
            <person name="Kuo A."/>
            <person name="Nagy L.G."/>
            <person name="Floudas D."/>
            <person name="Copeland A."/>
            <person name="Barry K.W."/>
            <person name="Cichocki N."/>
            <person name="Veneault-Fourrey C."/>
            <person name="LaButti K."/>
            <person name="Lindquist E.A."/>
            <person name="Lipzen A."/>
            <person name="Lundell T."/>
            <person name="Morin E."/>
            <person name="Murat C."/>
            <person name="Riley R."/>
            <person name="Ohm R."/>
            <person name="Sun H."/>
            <person name="Tunlid A."/>
            <person name="Henrissat B."/>
            <person name="Grigoriev I.V."/>
            <person name="Hibbett D.S."/>
            <person name="Martin F."/>
        </authorList>
    </citation>
    <scope>NUCLEOTIDE SEQUENCE [LARGE SCALE GENOMIC DNA]</scope>
    <source>
        <strain evidence="2">Ve08.2h10</strain>
    </source>
</reference>
<dbReference type="InParanoid" id="A0A0D0DZJ8"/>
<dbReference type="EMBL" id="KN825010">
    <property type="protein sequence ID" value="KIK95981.1"/>
    <property type="molecule type" value="Genomic_DNA"/>
</dbReference>
<dbReference type="HOGENOM" id="CLU_2543242_0_0_1"/>
<gene>
    <name evidence="1" type="ORF">PAXRUDRAFT_826449</name>
</gene>
<organism evidence="1 2">
    <name type="scientific">Paxillus rubicundulus Ve08.2h10</name>
    <dbReference type="NCBI Taxonomy" id="930991"/>
    <lineage>
        <taxon>Eukaryota</taxon>
        <taxon>Fungi</taxon>
        <taxon>Dikarya</taxon>
        <taxon>Basidiomycota</taxon>
        <taxon>Agaricomycotina</taxon>
        <taxon>Agaricomycetes</taxon>
        <taxon>Agaricomycetidae</taxon>
        <taxon>Boletales</taxon>
        <taxon>Paxilineae</taxon>
        <taxon>Paxillaceae</taxon>
        <taxon>Paxillus</taxon>
    </lineage>
</organism>
<reference evidence="1 2" key="1">
    <citation type="submission" date="2014-04" db="EMBL/GenBank/DDBJ databases">
        <authorList>
            <consortium name="DOE Joint Genome Institute"/>
            <person name="Kuo A."/>
            <person name="Kohler A."/>
            <person name="Jargeat P."/>
            <person name="Nagy L.G."/>
            <person name="Floudas D."/>
            <person name="Copeland A."/>
            <person name="Barry K.W."/>
            <person name="Cichocki N."/>
            <person name="Veneault-Fourrey C."/>
            <person name="LaButti K."/>
            <person name="Lindquist E.A."/>
            <person name="Lipzen A."/>
            <person name="Lundell T."/>
            <person name="Morin E."/>
            <person name="Murat C."/>
            <person name="Sun H."/>
            <person name="Tunlid A."/>
            <person name="Henrissat B."/>
            <person name="Grigoriev I.V."/>
            <person name="Hibbett D.S."/>
            <person name="Martin F."/>
            <person name="Nordberg H.P."/>
            <person name="Cantor M.N."/>
            <person name="Hua S.X."/>
        </authorList>
    </citation>
    <scope>NUCLEOTIDE SEQUENCE [LARGE SCALE GENOMIC DNA]</scope>
    <source>
        <strain evidence="1 2">Ve08.2h10</strain>
    </source>
</reference>
<protein>
    <submittedName>
        <fullName evidence="1">Uncharacterized protein</fullName>
    </submittedName>
</protein>
<dbReference type="AlphaFoldDB" id="A0A0D0DZJ8"/>
<name>A0A0D0DZJ8_9AGAM</name>
<proteinExistence type="predicted"/>
<accession>A0A0D0DZJ8</accession>
<keyword evidence="2" id="KW-1185">Reference proteome</keyword>
<evidence type="ECO:0000313" key="1">
    <source>
        <dbReference type="EMBL" id="KIK95981.1"/>
    </source>
</evidence>